<comment type="caution">
    <text evidence="2">The sequence shown here is derived from an EMBL/GenBank/DDBJ whole genome shotgun (WGS) entry which is preliminary data.</text>
</comment>
<feature type="chain" id="PRO_5043864603" description="Lipoprotein" evidence="1">
    <location>
        <begin position="17"/>
        <end position="151"/>
    </location>
</feature>
<dbReference type="RefSeq" id="WP_006263809.1">
    <property type="nucleotide sequence ID" value="NZ_JH590837.1"/>
</dbReference>
<name>A0AAV3F1Z9_9FLAO</name>
<proteinExistence type="predicted"/>
<gene>
    <name evidence="2" type="ORF">HMPREF9715_02199</name>
</gene>
<evidence type="ECO:0000313" key="2">
    <source>
        <dbReference type="EMBL" id="EHO10480.1"/>
    </source>
</evidence>
<dbReference type="Proteomes" id="UP000004834">
    <property type="component" value="Unassembled WGS sequence"/>
</dbReference>
<evidence type="ECO:0000256" key="1">
    <source>
        <dbReference type="SAM" id="SignalP"/>
    </source>
</evidence>
<keyword evidence="1" id="KW-0732">Signal</keyword>
<feature type="signal peptide" evidence="1">
    <location>
        <begin position="1"/>
        <end position="16"/>
    </location>
</feature>
<accession>A0AAV3F1Z9</accession>
<sequence length="151" mass="17151">MKRIVLLLMMASMALACSSDNNEVNESEIVDGISTSTKIQTPKWLQGNWRISGGTSPFVPGFSISLNELCFISLTTECFQEMINQAYQVNPDVVKVEQEYREGLQQGYREGYYRLAIYLNNTTTEFIFTEKSNSEVRYTMGNVKGTLFKVL</sequence>
<organism evidence="2 3">
    <name type="scientific">Myroides odoratimimus CIP 101113</name>
    <dbReference type="NCBI Taxonomy" id="883154"/>
    <lineage>
        <taxon>Bacteria</taxon>
        <taxon>Pseudomonadati</taxon>
        <taxon>Bacteroidota</taxon>
        <taxon>Flavobacteriia</taxon>
        <taxon>Flavobacteriales</taxon>
        <taxon>Flavobacteriaceae</taxon>
        <taxon>Myroides</taxon>
    </lineage>
</organism>
<reference evidence="2 3" key="1">
    <citation type="submission" date="2011-11" db="EMBL/GenBank/DDBJ databases">
        <title>The Genome Sequence of Myroides odoratimimus CIP 101113.</title>
        <authorList>
            <person name="Earl A."/>
            <person name="Ward D."/>
            <person name="Feldgarden M."/>
            <person name="Gevers D."/>
            <person name="Huys G."/>
            <person name="Young S.K."/>
            <person name="Zeng Q."/>
            <person name="Gargeya S."/>
            <person name="Fitzgerald M."/>
            <person name="Haas B."/>
            <person name="Abouelleil A."/>
            <person name="Alvarado L."/>
            <person name="Arachchi H.M."/>
            <person name="Berlin A."/>
            <person name="Brown A."/>
            <person name="Chapman S.B."/>
            <person name="Chen Z."/>
            <person name="Dunbar C."/>
            <person name="Freedman E."/>
            <person name="Gearin G."/>
            <person name="Goldberg J."/>
            <person name="Griggs A."/>
            <person name="Gujja S."/>
            <person name="Heiman D."/>
            <person name="Howarth C."/>
            <person name="Larson L."/>
            <person name="Lui A."/>
            <person name="MacDonald P.J.P."/>
            <person name="Montmayeur A."/>
            <person name="Murphy C."/>
            <person name="Neiman D."/>
            <person name="Pearson M."/>
            <person name="Priest M."/>
            <person name="Roberts A."/>
            <person name="Saif S."/>
            <person name="Shea T."/>
            <person name="Shenoy N."/>
            <person name="Sisk P."/>
            <person name="Stolte C."/>
            <person name="Sykes S."/>
            <person name="Wortman J."/>
            <person name="Nusbaum C."/>
            <person name="Birren B."/>
        </authorList>
    </citation>
    <scope>NUCLEOTIDE SEQUENCE [LARGE SCALE GENOMIC DNA]</scope>
    <source>
        <strain evidence="2 3">CIP 101113</strain>
    </source>
</reference>
<protein>
    <recommendedName>
        <fullName evidence="4">Lipoprotein</fullName>
    </recommendedName>
</protein>
<dbReference type="EMBL" id="AGEE01000026">
    <property type="protein sequence ID" value="EHO10480.1"/>
    <property type="molecule type" value="Genomic_DNA"/>
</dbReference>
<dbReference type="AlphaFoldDB" id="A0AAV3F1Z9"/>
<dbReference type="PROSITE" id="PS51257">
    <property type="entry name" value="PROKAR_LIPOPROTEIN"/>
    <property type="match status" value="1"/>
</dbReference>
<evidence type="ECO:0000313" key="3">
    <source>
        <dbReference type="Proteomes" id="UP000004834"/>
    </source>
</evidence>
<evidence type="ECO:0008006" key="4">
    <source>
        <dbReference type="Google" id="ProtNLM"/>
    </source>
</evidence>